<comment type="similarity">
    <text evidence="1">Belongs to the GcvH family.</text>
</comment>
<dbReference type="Gene3D" id="2.40.50.100">
    <property type="match status" value="1"/>
</dbReference>
<dbReference type="GO" id="GO:0005829">
    <property type="term" value="C:cytosol"/>
    <property type="evidence" value="ECO:0007669"/>
    <property type="project" value="TreeGrafter"/>
</dbReference>
<keyword evidence="2" id="KW-0450">Lipoyl</keyword>
<gene>
    <name evidence="4" type="ORF">UFOPK2809_00201</name>
    <name evidence="5" type="ORF">UFOPK3425_00885</name>
    <name evidence="6" type="ORF">UFOPK4043_00103</name>
    <name evidence="7" type="ORF">UFOPK4092_00319</name>
</gene>
<evidence type="ECO:0000256" key="1">
    <source>
        <dbReference type="ARBA" id="ARBA00009249"/>
    </source>
</evidence>
<dbReference type="InterPro" id="IPR017453">
    <property type="entry name" value="GCV_H_sub"/>
</dbReference>
<dbReference type="PROSITE" id="PS00189">
    <property type="entry name" value="LIPOYL"/>
    <property type="match status" value="1"/>
</dbReference>
<dbReference type="HAMAP" id="MF_00272">
    <property type="entry name" value="GcvH"/>
    <property type="match status" value="1"/>
</dbReference>
<proteinExistence type="inferred from homology"/>
<dbReference type="PROSITE" id="PS50968">
    <property type="entry name" value="BIOTINYL_LIPOYL"/>
    <property type="match status" value="1"/>
</dbReference>
<evidence type="ECO:0000256" key="2">
    <source>
        <dbReference type="ARBA" id="ARBA00022823"/>
    </source>
</evidence>
<dbReference type="GO" id="GO:0005960">
    <property type="term" value="C:glycine cleavage complex"/>
    <property type="evidence" value="ECO:0007669"/>
    <property type="project" value="InterPro"/>
</dbReference>
<dbReference type="EMBL" id="CAEZZA010000015">
    <property type="protein sequence ID" value="CAB4738639.1"/>
    <property type="molecule type" value="Genomic_DNA"/>
</dbReference>
<organism evidence="4">
    <name type="scientific">freshwater metagenome</name>
    <dbReference type="NCBI Taxonomy" id="449393"/>
    <lineage>
        <taxon>unclassified sequences</taxon>
        <taxon>metagenomes</taxon>
        <taxon>ecological metagenomes</taxon>
    </lineage>
</organism>
<name>A0A6J6SX04_9ZZZZ</name>
<dbReference type="NCBIfam" id="NF002270">
    <property type="entry name" value="PRK01202.1"/>
    <property type="match status" value="1"/>
</dbReference>
<evidence type="ECO:0000313" key="5">
    <source>
        <dbReference type="EMBL" id="CAB4875743.1"/>
    </source>
</evidence>
<feature type="domain" description="Lipoyl-binding" evidence="3">
    <location>
        <begin position="22"/>
        <end position="104"/>
    </location>
</feature>
<accession>A0A6J6SX04</accession>
<evidence type="ECO:0000313" key="6">
    <source>
        <dbReference type="EMBL" id="CAB4994603.1"/>
    </source>
</evidence>
<reference evidence="4" key="1">
    <citation type="submission" date="2020-05" db="EMBL/GenBank/DDBJ databases">
        <authorList>
            <person name="Chiriac C."/>
            <person name="Salcher M."/>
            <person name="Ghai R."/>
            <person name="Kavagutti S V."/>
        </authorList>
    </citation>
    <scope>NUCLEOTIDE SEQUENCE</scope>
</reference>
<dbReference type="InterPro" id="IPR003016">
    <property type="entry name" value="2-oxoA_DH_lipoyl-BS"/>
</dbReference>
<dbReference type="EMBL" id="CAFBPJ010000022">
    <property type="protein sequence ID" value="CAB5009642.1"/>
    <property type="molecule type" value="Genomic_DNA"/>
</dbReference>
<dbReference type="InterPro" id="IPR033753">
    <property type="entry name" value="GCV_H/Fam206"/>
</dbReference>
<sequence length="127" mass="13469">MYPEELRYTADHEWVRSEADGTVVFGITSFAQEALGDIVYVTMPAVGESLAAGAACGEVESTKSVSDIYSPLDGVVISRNEALDSTPENINSAPYGAGWLVTMTPSDPTQFANLLSAAEYAEITLKG</sequence>
<dbReference type="NCBIfam" id="TIGR00527">
    <property type="entry name" value="gcvH"/>
    <property type="match status" value="1"/>
</dbReference>
<dbReference type="PANTHER" id="PTHR11715:SF3">
    <property type="entry name" value="GLYCINE CLEAVAGE SYSTEM H PROTEIN-RELATED"/>
    <property type="match status" value="1"/>
</dbReference>
<dbReference type="GO" id="GO:0009249">
    <property type="term" value="P:protein lipoylation"/>
    <property type="evidence" value="ECO:0007669"/>
    <property type="project" value="TreeGrafter"/>
</dbReference>
<dbReference type="InterPro" id="IPR011053">
    <property type="entry name" value="Single_hybrid_motif"/>
</dbReference>
<dbReference type="InterPro" id="IPR002930">
    <property type="entry name" value="GCV_H"/>
</dbReference>
<dbReference type="GO" id="GO:0019464">
    <property type="term" value="P:glycine decarboxylation via glycine cleavage system"/>
    <property type="evidence" value="ECO:0007669"/>
    <property type="project" value="InterPro"/>
</dbReference>
<dbReference type="EMBL" id="CAFBPA010000008">
    <property type="protein sequence ID" value="CAB4994603.1"/>
    <property type="molecule type" value="Genomic_DNA"/>
</dbReference>
<dbReference type="Pfam" id="PF01597">
    <property type="entry name" value="GCV_H"/>
    <property type="match status" value="1"/>
</dbReference>
<evidence type="ECO:0000313" key="7">
    <source>
        <dbReference type="EMBL" id="CAB5009642.1"/>
    </source>
</evidence>
<evidence type="ECO:0000313" key="4">
    <source>
        <dbReference type="EMBL" id="CAB4738639.1"/>
    </source>
</evidence>
<dbReference type="PANTHER" id="PTHR11715">
    <property type="entry name" value="GLYCINE CLEAVAGE SYSTEM H PROTEIN"/>
    <property type="match status" value="1"/>
</dbReference>
<dbReference type="SUPFAM" id="SSF51230">
    <property type="entry name" value="Single hybrid motif"/>
    <property type="match status" value="1"/>
</dbReference>
<dbReference type="CDD" id="cd06848">
    <property type="entry name" value="GCS_H"/>
    <property type="match status" value="1"/>
</dbReference>
<evidence type="ECO:0000259" key="3">
    <source>
        <dbReference type="PROSITE" id="PS50968"/>
    </source>
</evidence>
<dbReference type="EMBL" id="CAFBLV010000172">
    <property type="protein sequence ID" value="CAB4875743.1"/>
    <property type="molecule type" value="Genomic_DNA"/>
</dbReference>
<dbReference type="InterPro" id="IPR000089">
    <property type="entry name" value="Biotin_lipoyl"/>
</dbReference>
<protein>
    <submittedName>
        <fullName evidence="4">Unannotated protein</fullName>
    </submittedName>
</protein>
<dbReference type="AlphaFoldDB" id="A0A6J6SX04"/>